<evidence type="ECO:0000313" key="5">
    <source>
        <dbReference type="Proteomes" id="UP000635245"/>
    </source>
</evidence>
<dbReference type="Proteomes" id="UP000635245">
    <property type="component" value="Unassembled WGS sequence"/>
</dbReference>
<dbReference type="InterPro" id="IPR012349">
    <property type="entry name" value="Split_barrel_FMN-bd"/>
</dbReference>
<dbReference type="SUPFAM" id="SSF50475">
    <property type="entry name" value="FMN-binding split barrel"/>
    <property type="match status" value="1"/>
</dbReference>
<dbReference type="GO" id="GO:0005829">
    <property type="term" value="C:cytosol"/>
    <property type="evidence" value="ECO:0007669"/>
    <property type="project" value="TreeGrafter"/>
</dbReference>
<evidence type="ECO:0000259" key="3">
    <source>
        <dbReference type="Pfam" id="PF01243"/>
    </source>
</evidence>
<protein>
    <submittedName>
        <fullName evidence="4">Pyridoxamine 5'-phosphate oxidase family protein</fullName>
    </submittedName>
</protein>
<keyword evidence="1" id="KW-0560">Oxidoreductase</keyword>
<dbReference type="Pfam" id="PF01243">
    <property type="entry name" value="PNPOx_N"/>
    <property type="match status" value="1"/>
</dbReference>
<dbReference type="GO" id="GO:0070967">
    <property type="term" value="F:coenzyme F420 binding"/>
    <property type="evidence" value="ECO:0007669"/>
    <property type="project" value="TreeGrafter"/>
</dbReference>
<evidence type="ECO:0000256" key="2">
    <source>
        <dbReference type="SAM" id="MobiDB-lite"/>
    </source>
</evidence>
<dbReference type="AlphaFoldDB" id="A0A934QUJ2"/>
<feature type="region of interest" description="Disordered" evidence="2">
    <location>
        <begin position="1"/>
        <end position="21"/>
    </location>
</feature>
<proteinExistence type="predicted"/>
<keyword evidence="5" id="KW-1185">Reference proteome</keyword>
<name>A0A934QUJ2_9PSEU</name>
<gene>
    <name evidence="4" type="ORF">JHE00_20540</name>
</gene>
<dbReference type="GO" id="GO:0016627">
    <property type="term" value="F:oxidoreductase activity, acting on the CH-CH group of donors"/>
    <property type="evidence" value="ECO:0007669"/>
    <property type="project" value="TreeGrafter"/>
</dbReference>
<evidence type="ECO:0000256" key="1">
    <source>
        <dbReference type="ARBA" id="ARBA00023002"/>
    </source>
</evidence>
<dbReference type="InterPro" id="IPR052019">
    <property type="entry name" value="F420H2_bilvrd_red/Heme_oxyg"/>
</dbReference>
<reference evidence="4" key="1">
    <citation type="submission" date="2020-12" db="EMBL/GenBank/DDBJ databases">
        <title>Prauserella sp. ASG 168, a novel actinomycete isolated from cave rock.</title>
        <authorList>
            <person name="Suriyachadkun C."/>
        </authorList>
    </citation>
    <scope>NUCLEOTIDE SEQUENCE</scope>
    <source>
        <strain evidence="4">ASG 168</strain>
    </source>
</reference>
<dbReference type="Gene3D" id="2.30.110.10">
    <property type="entry name" value="Electron Transport, Fmn-binding Protein, Chain A"/>
    <property type="match status" value="1"/>
</dbReference>
<organism evidence="4 5">
    <name type="scientific">Prauserella cavernicola</name>
    <dbReference type="NCBI Taxonomy" id="2800127"/>
    <lineage>
        <taxon>Bacteria</taxon>
        <taxon>Bacillati</taxon>
        <taxon>Actinomycetota</taxon>
        <taxon>Actinomycetes</taxon>
        <taxon>Pseudonocardiales</taxon>
        <taxon>Pseudonocardiaceae</taxon>
        <taxon>Prauserella</taxon>
    </lineage>
</organism>
<dbReference type="EMBL" id="JAENJH010000005">
    <property type="protein sequence ID" value="MBK1786720.1"/>
    <property type="molecule type" value="Genomic_DNA"/>
</dbReference>
<dbReference type="RefSeq" id="WP_200320550.1">
    <property type="nucleotide sequence ID" value="NZ_JAENJH010000005.1"/>
</dbReference>
<dbReference type="InterPro" id="IPR011576">
    <property type="entry name" value="Pyridox_Oxase_N"/>
</dbReference>
<dbReference type="PANTHER" id="PTHR35176">
    <property type="entry name" value="HEME OXYGENASE HI_0854-RELATED"/>
    <property type="match status" value="1"/>
</dbReference>
<feature type="domain" description="Pyridoxamine 5'-phosphate oxidase N-terminal" evidence="3">
    <location>
        <begin position="27"/>
        <end position="127"/>
    </location>
</feature>
<comment type="caution">
    <text evidence="4">The sequence shown here is derived from an EMBL/GenBank/DDBJ whole genome shotgun (WGS) entry which is preliminary data.</text>
</comment>
<accession>A0A934QUJ2</accession>
<dbReference type="PANTHER" id="PTHR35176:SF4">
    <property type="entry name" value="PYRIDOXAMINE 5'-PHOSPHATE OXIDASE-RELATED FMN-BINDING"/>
    <property type="match status" value="1"/>
</dbReference>
<sequence>MTVTEPATHFDSRYSDPEATATEWPSARRALTEAPLYWLSTVRPGGRPHTTPLIGVWHEGALYFCTGAGERKNLNLEANPWCALITGRNDLAGGTDLVVEGRAERERDEDVLRRVAAAYLSKYGEDWRFSVRDNAFVHGPGVALVYAVSPTTVFGFAKGPYGQTRWSF</sequence>
<evidence type="ECO:0000313" key="4">
    <source>
        <dbReference type="EMBL" id="MBK1786720.1"/>
    </source>
</evidence>